<keyword evidence="3" id="KW-1185">Reference proteome</keyword>
<reference evidence="2" key="1">
    <citation type="thesis" date="2020" institute="ProQuest LLC" country="789 East Eisenhower Parkway, Ann Arbor, MI, USA">
        <title>Comparative Genomics and Chromosome Evolution.</title>
        <authorList>
            <person name="Mudd A.B."/>
        </authorList>
    </citation>
    <scope>NUCLEOTIDE SEQUENCE</scope>
    <source>
        <strain evidence="2">237g6f4</strain>
        <tissue evidence="2">Blood</tissue>
    </source>
</reference>
<evidence type="ECO:0000256" key="1">
    <source>
        <dbReference type="SAM" id="MobiDB-lite"/>
    </source>
</evidence>
<dbReference type="AlphaFoldDB" id="A0AAV6YVF9"/>
<evidence type="ECO:0000313" key="3">
    <source>
        <dbReference type="Proteomes" id="UP000824782"/>
    </source>
</evidence>
<comment type="caution">
    <text evidence="2">The sequence shown here is derived from an EMBL/GenBank/DDBJ whole genome shotgun (WGS) entry which is preliminary data.</text>
</comment>
<dbReference type="Proteomes" id="UP000824782">
    <property type="component" value="Unassembled WGS sequence"/>
</dbReference>
<gene>
    <name evidence="2" type="ORF">GDO81_019869</name>
</gene>
<organism evidence="2 3">
    <name type="scientific">Engystomops pustulosus</name>
    <name type="common">Tungara frog</name>
    <name type="synonym">Physalaemus pustulosus</name>
    <dbReference type="NCBI Taxonomy" id="76066"/>
    <lineage>
        <taxon>Eukaryota</taxon>
        <taxon>Metazoa</taxon>
        <taxon>Chordata</taxon>
        <taxon>Craniata</taxon>
        <taxon>Vertebrata</taxon>
        <taxon>Euteleostomi</taxon>
        <taxon>Amphibia</taxon>
        <taxon>Batrachia</taxon>
        <taxon>Anura</taxon>
        <taxon>Neobatrachia</taxon>
        <taxon>Hyloidea</taxon>
        <taxon>Leptodactylidae</taxon>
        <taxon>Leiuperinae</taxon>
        <taxon>Engystomops</taxon>
    </lineage>
</organism>
<dbReference type="EMBL" id="WNYA01011634">
    <property type="protein sequence ID" value="KAG8540093.1"/>
    <property type="molecule type" value="Genomic_DNA"/>
</dbReference>
<feature type="region of interest" description="Disordered" evidence="1">
    <location>
        <begin position="94"/>
        <end position="115"/>
    </location>
</feature>
<evidence type="ECO:0000313" key="2">
    <source>
        <dbReference type="EMBL" id="KAG8540093.1"/>
    </source>
</evidence>
<proteinExistence type="predicted"/>
<sequence length="115" mass="12058">MDSLCADGEALCCCWSCIWAICSSCSRSALRCWAASRAASRAACLSSCCIYSCILRLGSQSPICWRIREKEVSIPLAPPCPAGCCKTSPICSSEAGGPWSGSAEGWDCTSNSTSV</sequence>
<evidence type="ECO:0008006" key="4">
    <source>
        <dbReference type="Google" id="ProtNLM"/>
    </source>
</evidence>
<protein>
    <recommendedName>
        <fullName evidence="4">Secreted protein</fullName>
    </recommendedName>
</protein>
<accession>A0AAV6YVF9</accession>
<name>A0AAV6YVF9_ENGPU</name>